<dbReference type="Proteomes" id="UP000463868">
    <property type="component" value="Chromosome"/>
</dbReference>
<reference evidence="2 6" key="3">
    <citation type="submission" date="2019-12" db="EMBL/GenBank/DDBJ databases">
        <title>Acinetobacter haemolyticus comparative genomics.</title>
        <authorList>
            <person name="Castro-Jaimes S."/>
            <person name="Bello-Lopez E."/>
            <person name="Velazquez-Acosta C."/>
            <person name="Volkow-Fernandez P."/>
            <person name="Lozano-Zarain P."/>
            <person name="Castillo Ramirez S."/>
            <person name="Cevallos M.A."/>
        </authorList>
    </citation>
    <scope>NUCLEOTIDE SEQUENCE [LARGE SCALE GENOMIC DNA]</scope>
    <source>
        <strain evidence="2 6">AN10</strain>
    </source>
</reference>
<evidence type="ECO:0000313" key="2">
    <source>
        <dbReference type="EMBL" id="NAR74573.1"/>
    </source>
</evidence>
<dbReference type="Proteomes" id="UP000294395">
    <property type="component" value="Chromosome"/>
</dbReference>
<proteinExistence type="predicted"/>
<evidence type="ECO:0000313" key="5">
    <source>
        <dbReference type="Proteomes" id="UP000294395"/>
    </source>
</evidence>
<keyword evidence="1" id="KW-0472">Membrane</keyword>
<dbReference type="OrthoDB" id="6710068at2"/>
<dbReference type="EMBL" id="WTTO01000055">
    <property type="protein sequence ID" value="NAR74573.1"/>
    <property type="molecule type" value="Genomic_DNA"/>
</dbReference>
<evidence type="ECO:0000313" key="7">
    <source>
        <dbReference type="Proteomes" id="UP000463868"/>
    </source>
</evidence>
<dbReference type="AlphaFoldDB" id="A0A1L6KM91"/>
<evidence type="ECO:0000313" key="4">
    <source>
        <dbReference type="EMBL" id="QHI13566.1"/>
    </source>
</evidence>
<protein>
    <submittedName>
        <fullName evidence="2">Uncharacterized protein</fullName>
    </submittedName>
</protein>
<name>A0A1L6KM91_ACIHA</name>
<gene>
    <name evidence="4" type="ORF">AhaeAN43_09330</name>
    <name evidence="3" type="ORF">AHTJR_09050</name>
    <name evidence="2" type="ORF">GPS52_14010</name>
</gene>
<keyword evidence="1" id="KW-0812">Transmembrane</keyword>
<evidence type="ECO:0000313" key="3">
    <source>
        <dbReference type="EMBL" id="QBQ17730.1"/>
    </source>
</evidence>
<keyword evidence="1" id="KW-1133">Transmembrane helix</keyword>
<dbReference type="Proteomes" id="UP000451048">
    <property type="component" value="Unassembled WGS sequence"/>
</dbReference>
<dbReference type="EMBL" id="CP038009">
    <property type="protein sequence ID" value="QBQ17730.1"/>
    <property type="molecule type" value="Genomic_DNA"/>
</dbReference>
<reference evidence="3 5" key="2">
    <citation type="submission" date="2019-03" db="EMBL/GenBank/DDBJ databases">
        <title>Complete genome sequence of two outbreak-associated Acinetobacter haemolyticus strains.</title>
        <authorList>
            <person name="Bai L."/>
            <person name="Zhang S.-C."/>
            <person name="Deng Y."/>
            <person name="Song C.-C."/>
            <person name="Kang G.-B."/>
            <person name="Dong Y."/>
            <person name="Wang Y."/>
            <person name="Gao F."/>
            <person name="Huang H."/>
        </authorList>
    </citation>
    <scope>NUCLEOTIDE SEQUENCE [LARGE SCALE GENOMIC DNA]</scope>
    <source>
        <strain evidence="3 5">TJR01</strain>
    </source>
</reference>
<organism evidence="2 6">
    <name type="scientific">Acinetobacter haemolyticus</name>
    <dbReference type="NCBI Taxonomy" id="29430"/>
    <lineage>
        <taxon>Bacteria</taxon>
        <taxon>Pseudomonadati</taxon>
        <taxon>Pseudomonadota</taxon>
        <taxon>Gammaproteobacteria</taxon>
        <taxon>Moraxellales</taxon>
        <taxon>Moraxellaceae</taxon>
        <taxon>Acinetobacter</taxon>
    </lineage>
</organism>
<dbReference type="KEGG" id="ahl:AHTJS_06985"/>
<sequence length="84" mass="9643">MLSQYHCACCDKVVASTDKECPYCGSQHIRSPYGLWMFCIAACLVVVVIAKVVHVYVQQNHEDQVMQKNSLFEIFKHENTHPKN</sequence>
<accession>A0A1L6KM91</accession>
<evidence type="ECO:0000256" key="1">
    <source>
        <dbReference type="SAM" id="Phobius"/>
    </source>
</evidence>
<reference evidence="4 7" key="1">
    <citation type="submission" date="2018-08" db="EMBL/GenBank/DDBJ databases">
        <title>Analysis of the genomic diversity of Mexican Acinetobacter haemolyticus clinical isolates.</title>
        <authorList>
            <person name="Castro-Jaimes S."/>
            <person name="Cevallos M.A."/>
        </authorList>
    </citation>
    <scope>NUCLEOTIDE SEQUENCE [LARGE SCALE GENOMIC DNA]</scope>
    <source>
        <strain evidence="4 7">AN43</strain>
    </source>
</reference>
<evidence type="ECO:0000313" key="6">
    <source>
        <dbReference type="Proteomes" id="UP000451048"/>
    </source>
</evidence>
<feature type="transmembrane region" description="Helical" evidence="1">
    <location>
        <begin position="35"/>
        <end position="57"/>
    </location>
</feature>
<dbReference type="EMBL" id="CP031976">
    <property type="protein sequence ID" value="QHI13566.1"/>
    <property type="molecule type" value="Genomic_DNA"/>
</dbReference>